<sequence>MTNTIKHFKCGDTEYPLAFTMNVIEKIQDKYGSYEKWGDMTDSKKQEPNIGALKFGITEMINEGIDIENENLETKREFLKAKQVGRLITELGIKRLADEVQETVIESTKNNEEEKNV</sequence>
<name>A0A8S5M6B6_9CAUD</name>
<reference evidence="1" key="1">
    <citation type="journal article" date="2021" name="Proc. Natl. Acad. Sci. U.S.A.">
        <title>A Catalog of Tens of Thousands of Viruses from Human Metagenomes Reveals Hidden Associations with Chronic Diseases.</title>
        <authorList>
            <person name="Tisza M.J."/>
            <person name="Buck C.B."/>
        </authorList>
    </citation>
    <scope>NUCLEOTIDE SEQUENCE</scope>
    <source>
        <strain evidence="1">CtCL221</strain>
    </source>
</reference>
<protein>
    <submittedName>
        <fullName evidence="1">Tail tube protein</fullName>
    </submittedName>
</protein>
<evidence type="ECO:0000313" key="1">
    <source>
        <dbReference type="EMBL" id="DAD77758.1"/>
    </source>
</evidence>
<organism evidence="1">
    <name type="scientific">Myoviridae sp. ctCL221</name>
    <dbReference type="NCBI Taxonomy" id="2826630"/>
    <lineage>
        <taxon>Viruses</taxon>
        <taxon>Duplodnaviria</taxon>
        <taxon>Heunggongvirae</taxon>
        <taxon>Uroviricota</taxon>
        <taxon>Caudoviricetes</taxon>
    </lineage>
</organism>
<proteinExistence type="predicted"/>
<dbReference type="EMBL" id="BK014833">
    <property type="protein sequence ID" value="DAD77758.1"/>
    <property type="molecule type" value="Genomic_DNA"/>
</dbReference>
<accession>A0A8S5M6B6</accession>